<keyword evidence="3" id="KW-1185">Reference proteome</keyword>
<dbReference type="Proteomes" id="UP000318081">
    <property type="component" value="Chromosome"/>
</dbReference>
<organism evidence="2 3">
    <name type="scientific">Stieleria magnilauensis</name>
    <dbReference type="NCBI Taxonomy" id="2527963"/>
    <lineage>
        <taxon>Bacteria</taxon>
        <taxon>Pseudomonadati</taxon>
        <taxon>Planctomycetota</taxon>
        <taxon>Planctomycetia</taxon>
        <taxon>Pirellulales</taxon>
        <taxon>Pirellulaceae</taxon>
        <taxon>Stieleria</taxon>
    </lineage>
</organism>
<accession>A0ABX5XUQ4</accession>
<feature type="compositionally biased region" description="Low complexity" evidence="1">
    <location>
        <begin position="69"/>
        <end position="89"/>
    </location>
</feature>
<protein>
    <submittedName>
        <fullName evidence="2">Uncharacterized protein</fullName>
    </submittedName>
</protein>
<proteinExistence type="predicted"/>
<evidence type="ECO:0000256" key="1">
    <source>
        <dbReference type="SAM" id="MobiDB-lite"/>
    </source>
</evidence>
<feature type="region of interest" description="Disordered" evidence="1">
    <location>
        <begin position="1"/>
        <end position="89"/>
    </location>
</feature>
<name>A0ABX5XUQ4_9BACT</name>
<gene>
    <name evidence="2" type="ORF">TBK1r_36370</name>
</gene>
<evidence type="ECO:0000313" key="3">
    <source>
        <dbReference type="Proteomes" id="UP000318081"/>
    </source>
</evidence>
<evidence type="ECO:0000313" key="2">
    <source>
        <dbReference type="EMBL" id="QDV84685.1"/>
    </source>
</evidence>
<dbReference type="EMBL" id="CP036432">
    <property type="protein sequence ID" value="QDV84685.1"/>
    <property type="molecule type" value="Genomic_DNA"/>
</dbReference>
<sequence>MRELRQPGGLDEASIMHDPTWQRGATDTSHLVFTGNRAGTGDEPTHDAPQRRVVRGKGRYTKTSASIATSPKSSRSVSATASTLLSTRT</sequence>
<reference evidence="2 3" key="1">
    <citation type="submission" date="2019-02" db="EMBL/GenBank/DDBJ databases">
        <title>Deep-cultivation of Planctomycetes and their phenomic and genomic characterization uncovers novel biology.</title>
        <authorList>
            <person name="Wiegand S."/>
            <person name="Jogler M."/>
            <person name="Boedeker C."/>
            <person name="Pinto D."/>
            <person name="Vollmers J."/>
            <person name="Rivas-Marin E."/>
            <person name="Kohn T."/>
            <person name="Peeters S.H."/>
            <person name="Heuer A."/>
            <person name="Rast P."/>
            <person name="Oberbeckmann S."/>
            <person name="Bunk B."/>
            <person name="Jeske O."/>
            <person name="Meyerdierks A."/>
            <person name="Storesund J.E."/>
            <person name="Kallscheuer N."/>
            <person name="Luecker S."/>
            <person name="Lage O.M."/>
            <person name="Pohl T."/>
            <person name="Merkel B.J."/>
            <person name="Hornburger P."/>
            <person name="Mueller R.-W."/>
            <person name="Bruemmer F."/>
            <person name="Labrenz M."/>
            <person name="Spormann A.M."/>
            <person name="Op den Camp H."/>
            <person name="Overmann J."/>
            <person name="Amann R."/>
            <person name="Jetten M.S.M."/>
            <person name="Mascher T."/>
            <person name="Medema M.H."/>
            <person name="Devos D.P."/>
            <person name="Kaster A.-K."/>
            <person name="Ovreas L."/>
            <person name="Rohde M."/>
            <person name="Galperin M.Y."/>
            <person name="Jogler C."/>
        </authorList>
    </citation>
    <scope>NUCLEOTIDE SEQUENCE [LARGE SCALE GENOMIC DNA]</scope>
    <source>
        <strain evidence="2 3">TBK1r</strain>
    </source>
</reference>